<organism evidence="1 2">
    <name type="scientific">Shewanella cutis</name>
    <dbReference type="NCBI Taxonomy" id="2766780"/>
    <lineage>
        <taxon>Bacteria</taxon>
        <taxon>Pseudomonadati</taxon>
        <taxon>Pseudomonadota</taxon>
        <taxon>Gammaproteobacteria</taxon>
        <taxon>Alteromonadales</taxon>
        <taxon>Shewanellaceae</taxon>
        <taxon>Shewanella</taxon>
    </lineage>
</organism>
<proteinExistence type="predicted"/>
<sequence>MHKPLIYLDLNIVSAQANGKLTIQKPNDAVLVYSKEHFSEIRRSADPDKYLDVLESFDAQLVDSELDASFKETGRTLLIQGSSPQHHFNQYLEAIKDTSYNEEVIYPLIAWVNGGAVLDNLVQMPVVMKEQLSELLAILPDEYRHRLGDVDAVQDSFEKAIKDISENDNHIMQTRAAFGVPRSGLTNIEGPDQLKKIWEIVSTNVSQPTIDEFFGFKPNNVFVPANTEVKYGIIACCAMFDLLGFHAEQKSRKLGSIANVQSDARHIAMAASCSALLTSDHRMAERARAIYEYLQNGTTVCEVQIRKLQNQKK</sequence>
<evidence type="ECO:0000313" key="1">
    <source>
        <dbReference type="EMBL" id="MCG9965062.1"/>
    </source>
</evidence>
<name>A0ABS9QXI2_9GAMM</name>
<dbReference type="EMBL" id="JACSDI010000011">
    <property type="protein sequence ID" value="MCG9965062.1"/>
    <property type="molecule type" value="Genomic_DNA"/>
</dbReference>
<evidence type="ECO:0000313" key="2">
    <source>
        <dbReference type="Proteomes" id="UP000829384"/>
    </source>
</evidence>
<dbReference type="Proteomes" id="UP000829384">
    <property type="component" value="Unassembled WGS sequence"/>
</dbReference>
<accession>A0ABS9QXI2</accession>
<protein>
    <submittedName>
        <fullName evidence="1">Uncharacterized protein</fullName>
    </submittedName>
</protein>
<comment type="caution">
    <text evidence="1">The sequence shown here is derived from an EMBL/GenBank/DDBJ whole genome shotgun (WGS) entry which is preliminary data.</text>
</comment>
<keyword evidence="2" id="KW-1185">Reference proteome</keyword>
<reference evidence="1 2" key="1">
    <citation type="submission" date="2020-08" db="EMBL/GenBank/DDBJ databases">
        <title>Whole genome sequence of Shewanella sp strain PS-2.</title>
        <authorList>
            <person name="Das S.K."/>
        </authorList>
    </citation>
    <scope>NUCLEOTIDE SEQUENCE [LARGE SCALE GENOMIC DNA]</scope>
    <source>
        <strain evidence="1 2">PS-2</strain>
    </source>
</reference>
<gene>
    <name evidence="1" type="ORF">H9J30_14245</name>
</gene>
<dbReference type="RefSeq" id="WP_133180431.1">
    <property type="nucleotide sequence ID" value="NZ_JACSDI010000011.1"/>
</dbReference>